<dbReference type="InterPro" id="IPR005502">
    <property type="entry name" value="Ribosyl_crysJ1"/>
</dbReference>
<proteinExistence type="predicted"/>
<dbReference type="AlphaFoldDB" id="A0A520LL96"/>
<dbReference type="GO" id="GO:0016787">
    <property type="term" value="F:hydrolase activity"/>
    <property type="evidence" value="ECO:0007669"/>
    <property type="project" value="UniProtKB-KW"/>
</dbReference>
<gene>
    <name evidence="1" type="ORF">EVB02_02870</name>
</gene>
<accession>A0A520LL96</accession>
<dbReference type="Gene3D" id="1.10.4080.10">
    <property type="entry name" value="ADP-ribosylation/Crystallin J1"/>
    <property type="match status" value="1"/>
</dbReference>
<protein>
    <submittedName>
        <fullName evidence="1">ADP-ribosylglycohydrolase family protein</fullName>
    </submittedName>
</protein>
<dbReference type="SUPFAM" id="SSF101478">
    <property type="entry name" value="ADP-ribosylglycohydrolase"/>
    <property type="match status" value="1"/>
</dbReference>
<sequence length="464" mass="52875">MHTSLNRKLGFYKSFRWIFILFLSIISISQQCIALDFACSAKVGDISIEIKDYKNRIHGFWLGQNIGNWTGLITEMDKIGTQATMPFYTDNDWGEADQRAFWGEFVPHSSEINFYLVAEGNHWGADDDTDMEYLYAHLHSTNQATKLTPTEIRDGWLKHIYSEDDAPFYRKFPSSEPVKENFLWVSNETARILMDKGFYPPKTSDAKLNPNNSMIDAQLTTEIFGLLAPANPKVALEISSLPIMTTARGDAALIASFYVILHSLAIDLYPDEDLGKNLRSFVKTASAVFPNQSTPAKILNFVLSDYENNNDKNNWESTRDKIYKRYQIQSNDGYTYKKPFDANINFAASLVSLFYGNGDFKRTIQIATLSGWDSDNPAATWGGLLGFILGKDKIKMLFPGTNLSETFWIHRTRRNFPTFTDGESGVDRFSIMAERESKIAGQIIKEKMNGCFDKEKERWIFSVN</sequence>
<organism evidence="1 2">
    <name type="scientific">SAR92 clade bacterium</name>
    <dbReference type="NCBI Taxonomy" id="2315479"/>
    <lineage>
        <taxon>Bacteria</taxon>
        <taxon>Pseudomonadati</taxon>
        <taxon>Pseudomonadota</taxon>
        <taxon>Gammaproteobacteria</taxon>
        <taxon>Cellvibrionales</taxon>
        <taxon>Porticoccaceae</taxon>
        <taxon>SAR92 clade</taxon>
    </lineage>
</organism>
<keyword evidence="1" id="KW-0378">Hydrolase</keyword>
<dbReference type="Pfam" id="PF03747">
    <property type="entry name" value="ADP_ribosyl_GH"/>
    <property type="match status" value="1"/>
</dbReference>
<dbReference type="InterPro" id="IPR036705">
    <property type="entry name" value="Ribosyl_crysJ1_sf"/>
</dbReference>
<dbReference type="EMBL" id="SHBO01000031">
    <property type="protein sequence ID" value="RZO06046.1"/>
    <property type="molecule type" value="Genomic_DNA"/>
</dbReference>
<evidence type="ECO:0000313" key="1">
    <source>
        <dbReference type="EMBL" id="RZO06046.1"/>
    </source>
</evidence>
<evidence type="ECO:0000313" key="2">
    <source>
        <dbReference type="Proteomes" id="UP000318148"/>
    </source>
</evidence>
<name>A0A520LL96_9GAMM</name>
<dbReference type="Proteomes" id="UP000318148">
    <property type="component" value="Unassembled WGS sequence"/>
</dbReference>
<reference evidence="1 2" key="1">
    <citation type="submission" date="2019-02" db="EMBL/GenBank/DDBJ databases">
        <title>Prokaryotic population dynamics and viral predation in marine succession experiment using metagenomics: the confinement effect.</title>
        <authorList>
            <person name="Haro-Moreno J.M."/>
            <person name="Rodriguez-Valera F."/>
            <person name="Lopez-Perez M."/>
        </authorList>
    </citation>
    <scope>NUCLEOTIDE SEQUENCE [LARGE SCALE GENOMIC DNA]</scope>
    <source>
        <strain evidence="1">MED-G169</strain>
    </source>
</reference>
<comment type="caution">
    <text evidence="1">The sequence shown here is derived from an EMBL/GenBank/DDBJ whole genome shotgun (WGS) entry which is preliminary data.</text>
</comment>